<keyword evidence="1" id="KW-0614">Plasmid</keyword>
<dbReference type="AlphaFoldDB" id="V9Z7Q4"/>
<protein>
    <submittedName>
        <fullName evidence="1">Uncharacterized protein</fullName>
    </submittedName>
</protein>
<gene>
    <name evidence="1" type="ORF">pFRL6_66</name>
</gene>
<proteinExistence type="predicted"/>
<dbReference type="EMBL" id="KF602051">
    <property type="protein sequence ID" value="AHE40153.1"/>
    <property type="molecule type" value="Genomic_DNA"/>
</dbReference>
<accession>V9Z7Q4</accession>
<sequence>MATRFKAHRYTDGSIRIELPVVHQLNAFAIAAVLCSKHRSDDTDDLPTLTYTQVVETLRTELRQRGLEHAYYWRDDFDDDEEDEADTLLAWAQGEVSRLFPELGPPTAP</sequence>
<evidence type="ECO:0000313" key="1">
    <source>
        <dbReference type="EMBL" id="AHE40153.1"/>
    </source>
</evidence>
<geneLocation type="plasmid" evidence="1">
    <name>pFRL6</name>
</geneLocation>
<organism evidence="1">
    <name type="scientific">Streptomyces sp. F12</name>
    <dbReference type="NCBI Taxonomy" id="1436084"/>
    <lineage>
        <taxon>Bacteria</taxon>
        <taxon>Bacillati</taxon>
        <taxon>Actinomycetota</taxon>
        <taxon>Actinomycetes</taxon>
        <taxon>Kitasatosporales</taxon>
        <taxon>Streptomycetaceae</taxon>
        <taxon>Streptomyces</taxon>
    </lineage>
</organism>
<dbReference type="RefSeq" id="WP_024127417.1">
    <property type="nucleotide sequence ID" value="NC_023286.1"/>
</dbReference>
<reference evidence="1" key="1">
    <citation type="submission" date="2013-09" db="EMBL/GenBank/DDBJ databases">
        <title>Complete nucleotide sequence of Streptomyces linear plasmid pFRL6.</title>
        <authorList>
            <person name="Chen Z."/>
            <person name="Fang P."/>
            <person name="Qin Z."/>
        </authorList>
    </citation>
    <scope>NUCLEOTIDE SEQUENCE</scope>
    <source>
        <plasmid evidence="1">pFRL6</plasmid>
    </source>
</reference>
<name>V9Z7Q4_9ACTN</name>